<dbReference type="Proteomes" id="UP000185221">
    <property type="component" value="Unassembled WGS sequence"/>
</dbReference>
<keyword evidence="1" id="KW-0472">Membrane</keyword>
<sequence length="95" mass="10552">MKWTNQPDSVLLERSFLFGIIGIVLGTLSILNSKFYLVDAPMGPLNGVSFSLQLVAISLAILVLRKRKVDPNIKEKAQKMIVVLAVAFLFFILSM</sequence>
<proteinExistence type="predicted"/>
<dbReference type="EMBL" id="FSRC01000003">
    <property type="protein sequence ID" value="SIO16530.1"/>
    <property type="molecule type" value="Genomic_DNA"/>
</dbReference>
<keyword evidence="1" id="KW-0812">Transmembrane</keyword>
<evidence type="ECO:0000256" key="1">
    <source>
        <dbReference type="SAM" id="Phobius"/>
    </source>
</evidence>
<feature type="transmembrane region" description="Helical" evidence="1">
    <location>
        <begin position="43"/>
        <end position="64"/>
    </location>
</feature>
<organism evidence="2 3">
    <name type="scientific">Algoriphagus halophilus</name>
    <dbReference type="NCBI Taxonomy" id="226505"/>
    <lineage>
        <taxon>Bacteria</taxon>
        <taxon>Pseudomonadati</taxon>
        <taxon>Bacteroidota</taxon>
        <taxon>Cytophagia</taxon>
        <taxon>Cytophagales</taxon>
        <taxon>Cyclobacteriaceae</taxon>
        <taxon>Algoriphagus</taxon>
    </lineage>
</organism>
<gene>
    <name evidence="2" type="ORF">SAMN05444394_3674</name>
</gene>
<dbReference type="AlphaFoldDB" id="A0A1N6H9W1"/>
<reference evidence="3" key="1">
    <citation type="submission" date="2016-11" db="EMBL/GenBank/DDBJ databases">
        <authorList>
            <person name="Varghese N."/>
            <person name="Submissions S."/>
        </authorList>
    </citation>
    <scope>NUCLEOTIDE SEQUENCE [LARGE SCALE GENOMIC DNA]</scope>
    <source>
        <strain evidence="3">DSM 15292</strain>
    </source>
</reference>
<keyword evidence="3" id="KW-1185">Reference proteome</keyword>
<evidence type="ECO:0000313" key="3">
    <source>
        <dbReference type="Proteomes" id="UP000185221"/>
    </source>
</evidence>
<protein>
    <submittedName>
        <fullName evidence="2">Uncharacterized protein</fullName>
    </submittedName>
</protein>
<dbReference type="STRING" id="226505.SAMN05444394_3674"/>
<accession>A0A1N6H9W1</accession>
<evidence type="ECO:0000313" key="2">
    <source>
        <dbReference type="EMBL" id="SIO16530.1"/>
    </source>
</evidence>
<feature type="transmembrane region" description="Helical" evidence="1">
    <location>
        <begin position="12"/>
        <end position="31"/>
    </location>
</feature>
<keyword evidence="1" id="KW-1133">Transmembrane helix</keyword>
<name>A0A1N6H9W1_9BACT</name>
<feature type="transmembrane region" description="Helical" evidence="1">
    <location>
        <begin position="76"/>
        <end position="93"/>
    </location>
</feature>